<sequence>MDFGIGAGIFLLVVAFTVAFIPSMFQPFDQGLQEETVAADRVTDHLADGILAHPADQGTLDIACTAAFFDNSRDDTSCRFDNAEPLGERVGVSDRIRVRVTVIADATDDGTTGTVCLADDGNPNNVGRVGERTDEGVIAANGDNLGQCEVPFELGGTSPSETGSVVSARRFVSIGTLDAALIVRSW</sequence>
<keyword evidence="1" id="KW-0614">Plasmid</keyword>
<keyword evidence="2" id="KW-1185">Reference proteome</keyword>
<proteinExistence type="predicted"/>
<dbReference type="Pfam" id="PF23958">
    <property type="entry name" value="DUF7287"/>
    <property type="match status" value="1"/>
</dbReference>
<dbReference type="EMBL" id="CP058531">
    <property type="protein sequence ID" value="QLG29858.1"/>
    <property type="molecule type" value="Genomic_DNA"/>
</dbReference>
<dbReference type="AlphaFoldDB" id="A0A7D5KYG7"/>
<organism evidence="1 2">
    <name type="scientific">Halorarum halophilum</name>
    <dbReference type="NCBI Taxonomy" id="2743090"/>
    <lineage>
        <taxon>Archaea</taxon>
        <taxon>Methanobacteriati</taxon>
        <taxon>Methanobacteriota</taxon>
        <taxon>Stenosarchaea group</taxon>
        <taxon>Halobacteria</taxon>
        <taxon>Halobacteriales</taxon>
        <taxon>Haloferacaceae</taxon>
        <taxon>Halorarum</taxon>
    </lineage>
</organism>
<name>A0A7D5KYG7_9EURY</name>
<gene>
    <name evidence="1" type="ORF">HUG10_19810</name>
</gene>
<dbReference type="RefSeq" id="WP_179171432.1">
    <property type="nucleotide sequence ID" value="NZ_CP058531.1"/>
</dbReference>
<dbReference type="GeneID" id="56031129"/>
<dbReference type="Proteomes" id="UP000509750">
    <property type="component" value="Plasmid unnamed2"/>
</dbReference>
<geneLocation type="plasmid" evidence="1 2">
    <name>unnamed2</name>
</geneLocation>
<evidence type="ECO:0000313" key="2">
    <source>
        <dbReference type="Proteomes" id="UP000509750"/>
    </source>
</evidence>
<evidence type="ECO:0000313" key="1">
    <source>
        <dbReference type="EMBL" id="QLG29858.1"/>
    </source>
</evidence>
<reference evidence="1 2" key="1">
    <citation type="submission" date="2020-07" db="EMBL/GenBank/DDBJ databases">
        <title>Gai3-2, isolated from salt lake.</title>
        <authorList>
            <person name="Cui H."/>
            <person name="Shi X."/>
        </authorList>
    </citation>
    <scope>NUCLEOTIDE SEQUENCE [LARGE SCALE GENOMIC DNA]</scope>
    <source>
        <strain evidence="1 2">Gai3-2</strain>
        <plasmid evidence="1 2">unnamed2</plasmid>
    </source>
</reference>
<protein>
    <submittedName>
        <fullName evidence="1">Uncharacterized protein</fullName>
    </submittedName>
</protein>
<dbReference type="InterPro" id="IPR056613">
    <property type="entry name" value="DUF7287"/>
</dbReference>
<dbReference type="OrthoDB" id="125215at2157"/>
<dbReference type="KEGG" id="halg:HUG10_19810"/>
<accession>A0A7D5KYG7</accession>